<dbReference type="Proteomes" id="UP000235116">
    <property type="component" value="Chromosome"/>
</dbReference>
<dbReference type="AlphaFoldDB" id="A0A2K9LNW6"/>
<keyword evidence="2" id="KW-0732">Signal</keyword>
<proteinExistence type="predicted"/>
<feature type="compositionally biased region" description="Basic and acidic residues" evidence="1">
    <location>
        <begin position="217"/>
        <end position="228"/>
    </location>
</feature>
<evidence type="ECO:0000256" key="1">
    <source>
        <dbReference type="SAM" id="MobiDB-lite"/>
    </source>
</evidence>
<feature type="region of interest" description="Disordered" evidence="1">
    <location>
        <begin position="197"/>
        <end position="237"/>
    </location>
</feature>
<reference evidence="4" key="1">
    <citation type="submission" date="2017-08" db="EMBL/GenBank/DDBJ databases">
        <title>Direct submision.</title>
        <authorList>
            <person name="Kim S.-J."/>
            <person name="Rhee S.-K."/>
        </authorList>
    </citation>
    <scope>NUCLEOTIDE SEQUENCE [LARGE SCALE GENOMIC DNA]</scope>
    <source>
        <strain evidence="4">GI5</strain>
    </source>
</reference>
<protein>
    <submittedName>
        <fullName evidence="3">Uncharacterized protein</fullName>
    </submittedName>
</protein>
<organism evidence="3 4">
    <name type="scientific">Ketobacter alkanivorans</name>
    <dbReference type="NCBI Taxonomy" id="1917421"/>
    <lineage>
        <taxon>Bacteria</taxon>
        <taxon>Pseudomonadati</taxon>
        <taxon>Pseudomonadota</taxon>
        <taxon>Gammaproteobacteria</taxon>
        <taxon>Pseudomonadales</taxon>
        <taxon>Ketobacteraceae</taxon>
        <taxon>Ketobacter</taxon>
    </lineage>
</organism>
<dbReference type="PROSITE" id="PS51257">
    <property type="entry name" value="PROKAR_LIPOPROTEIN"/>
    <property type="match status" value="1"/>
</dbReference>
<feature type="signal peptide" evidence="2">
    <location>
        <begin position="1"/>
        <end position="19"/>
    </location>
</feature>
<dbReference type="EMBL" id="CP022684">
    <property type="protein sequence ID" value="AUM13165.1"/>
    <property type="molecule type" value="Genomic_DNA"/>
</dbReference>
<keyword evidence="4" id="KW-1185">Reference proteome</keyword>
<evidence type="ECO:0000313" key="4">
    <source>
        <dbReference type="Proteomes" id="UP000235116"/>
    </source>
</evidence>
<name>A0A2K9LNW6_9GAMM</name>
<sequence length="237" mass="27022">MRNVYLVLLLAGLMISAGCATKSPATEPLLWTPTNPERAVVVFVDDHIDNSLERDEDLVLQLQRRSVSELQQYQYDVTESDRLTQTFLNHAGRRTGSEVADSLAMLEGWGFAVAHVFSLHSENTAQYRKVWLSVNSTLYDVQEQRIIQRWEQPMLRHVVVAADCNQACTEQSILPRAEELMVNIAERTHRAIREYHHPAEYKAPPARKPPPKPPAKIPDDVPEPRSSEKGQWNTINF</sequence>
<accession>A0A2K9LNW6</accession>
<evidence type="ECO:0000256" key="2">
    <source>
        <dbReference type="SAM" id="SignalP"/>
    </source>
</evidence>
<evidence type="ECO:0000313" key="3">
    <source>
        <dbReference type="EMBL" id="AUM13165.1"/>
    </source>
</evidence>
<feature type="compositionally biased region" description="Pro residues" evidence="1">
    <location>
        <begin position="206"/>
        <end position="216"/>
    </location>
</feature>
<feature type="chain" id="PRO_5014959944" evidence="2">
    <location>
        <begin position="20"/>
        <end position="237"/>
    </location>
</feature>
<dbReference type="KEGG" id="kak:Kalk_12330"/>
<gene>
    <name evidence="3" type="ORF">Kalk_12330</name>
</gene>